<keyword evidence="9" id="KW-0175">Coiled coil</keyword>
<keyword evidence="6" id="KW-0067">ATP-binding</keyword>
<evidence type="ECO:0000256" key="2">
    <source>
        <dbReference type="ARBA" id="ARBA00011903"/>
    </source>
</evidence>
<keyword evidence="11" id="KW-0812">Transmembrane</keyword>
<keyword evidence="3" id="KW-0808">Transferase</keyword>
<protein>
    <recommendedName>
        <fullName evidence="2">non-specific protein-tyrosine kinase</fullName>
        <ecNumber evidence="2">2.7.10.2</ecNumber>
    </recommendedName>
</protein>
<comment type="caution">
    <text evidence="13">The sequence shown here is derived from an EMBL/GenBank/DDBJ whole genome shotgun (WGS) entry which is preliminary data.</text>
</comment>
<dbReference type="Gene3D" id="3.40.50.300">
    <property type="entry name" value="P-loop containing nucleotide triphosphate hydrolases"/>
    <property type="match status" value="1"/>
</dbReference>
<dbReference type="GO" id="GO:0005524">
    <property type="term" value="F:ATP binding"/>
    <property type="evidence" value="ECO:0007669"/>
    <property type="project" value="UniProtKB-KW"/>
</dbReference>
<evidence type="ECO:0000313" key="14">
    <source>
        <dbReference type="Proteomes" id="UP000050465"/>
    </source>
</evidence>
<dbReference type="PANTHER" id="PTHR32309">
    <property type="entry name" value="TYROSINE-PROTEIN KINASE"/>
    <property type="match status" value="1"/>
</dbReference>
<dbReference type="Proteomes" id="UP000050465">
    <property type="component" value="Unassembled WGS sequence"/>
</dbReference>
<dbReference type="NCBIfam" id="TIGR01007">
    <property type="entry name" value="eps_fam"/>
    <property type="match status" value="1"/>
</dbReference>
<sequence length="816" mass="91256">MLKSVFAKKSTGPDQTAGQKGQRQSDQQQNDQQQFGQQIVLSAQTISTQGNEAGEENSGTGEGAFNLSKYIDTAIRKYWLLAIVAALMAFYSGYEASKEVIKFKSSFRILVEPIAGQSSIDTLTGKDTKDNADLNYFTLIEVLYSPKVLGPVAEEVALQYPGVTYEQLASRLKVVRLGETTIIQGAYEEGNPDRLKLILNKVAQSFLEYSIEEQQRQVKGALDFIDEQLPQLKQHNDELQAQIKSIRETYGFIDPNDFADKLVANIDTLRSQRQVAQSDLESLYLQYQQLQAEYGARQALSQSADYQLLLNEFQVLEEDIAIESARFGPQHPTIQLMRRQQQNLLPLMIAEAERTLGDQIAGIANEIVILEGRYQSLSNASRRLELALQEMPSILQQFSELERDLAVTTANLNRFLETREHLELQAAQNEVPWQLITEPKPPERLPVSNPIKAMMTGAIMGGALGFAIAYAIEKVEDTYHNLEEAKNQSLLKVLGAIPIYPELQMLGADANIIDLRKDLRTKSIALETETTVLSADLKQQVKSILRNSVHRPISKKPTQKSSESVQVLLKKIENVQAIAPENMRNSHYLVEEPTTQSNENTWLEEYDAYGFLEAFRALYLTIDRQEGYRSLNSLVVTSALPREGRTTLTVHLAQAAAAMGCRVLIVDTHLRRGAQKLHNFLGISNQIGLSEFLQGQVSLDRVIQRLYWERGLYVITSGQVPPDPTRLLSSSDMYALMQQLREAFDLVIYDMPPLMGLADVGLVAANSAAVVVVTSLNKRGSITALKNAVERLHLVKANMVGLVVNQVKNYKVDYYA</sequence>
<dbReference type="EC" id="2.7.10.2" evidence="2"/>
<evidence type="ECO:0000313" key="13">
    <source>
        <dbReference type="EMBL" id="KPQ33225.1"/>
    </source>
</evidence>
<evidence type="ECO:0000256" key="11">
    <source>
        <dbReference type="SAM" id="Phobius"/>
    </source>
</evidence>
<keyword evidence="11" id="KW-0472">Membrane</keyword>
<dbReference type="PANTHER" id="PTHR32309:SF13">
    <property type="entry name" value="FERRIC ENTEROBACTIN TRANSPORT PROTEIN FEPE"/>
    <property type="match status" value="1"/>
</dbReference>
<dbReference type="GO" id="GO:0004715">
    <property type="term" value="F:non-membrane spanning protein tyrosine kinase activity"/>
    <property type="evidence" value="ECO:0007669"/>
    <property type="project" value="UniProtKB-EC"/>
</dbReference>
<keyword evidence="4" id="KW-0547">Nucleotide-binding</keyword>
<dbReference type="InterPro" id="IPR005702">
    <property type="entry name" value="Wzc-like_C"/>
</dbReference>
<evidence type="ECO:0000256" key="1">
    <source>
        <dbReference type="ARBA" id="ARBA00007316"/>
    </source>
</evidence>
<dbReference type="InterPro" id="IPR050445">
    <property type="entry name" value="Bact_polysacc_biosynth/exp"/>
</dbReference>
<comment type="catalytic activity">
    <reaction evidence="8">
        <text>L-tyrosyl-[protein] + ATP = O-phospho-L-tyrosyl-[protein] + ADP + H(+)</text>
        <dbReference type="Rhea" id="RHEA:10596"/>
        <dbReference type="Rhea" id="RHEA-COMP:10136"/>
        <dbReference type="Rhea" id="RHEA-COMP:20101"/>
        <dbReference type="ChEBI" id="CHEBI:15378"/>
        <dbReference type="ChEBI" id="CHEBI:30616"/>
        <dbReference type="ChEBI" id="CHEBI:46858"/>
        <dbReference type="ChEBI" id="CHEBI:61978"/>
        <dbReference type="ChEBI" id="CHEBI:456216"/>
        <dbReference type="EC" id="2.7.10.2"/>
    </reaction>
</comment>
<feature type="coiled-coil region" evidence="9">
    <location>
        <begin position="222"/>
        <end position="293"/>
    </location>
</feature>
<organism evidence="13 14">
    <name type="scientific">Phormidesmis priestleyi Ana</name>
    <dbReference type="NCBI Taxonomy" id="1666911"/>
    <lineage>
        <taxon>Bacteria</taxon>
        <taxon>Bacillati</taxon>
        <taxon>Cyanobacteriota</taxon>
        <taxon>Cyanophyceae</taxon>
        <taxon>Leptolyngbyales</taxon>
        <taxon>Leptolyngbyaceae</taxon>
        <taxon>Phormidesmis</taxon>
    </lineage>
</organism>
<evidence type="ECO:0000256" key="3">
    <source>
        <dbReference type="ARBA" id="ARBA00022679"/>
    </source>
</evidence>
<evidence type="ECO:0000256" key="4">
    <source>
        <dbReference type="ARBA" id="ARBA00022741"/>
    </source>
</evidence>
<dbReference type="GO" id="GO:0005886">
    <property type="term" value="C:plasma membrane"/>
    <property type="evidence" value="ECO:0007669"/>
    <property type="project" value="TreeGrafter"/>
</dbReference>
<keyword evidence="11" id="KW-1133">Transmembrane helix</keyword>
<evidence type="ECO:0000259" key="12">
    <source>
        <dbReference type="Pfam" id="PF13614"/>
    </source>
</evidence>
<comment type="similarity">
    <text evidence="1">Belongs to the CpsD/CapB family.</text>
</comment>
<dbReference type="InterPro" id="IPR027417">
    <property type="entry name" value="P-loop_NTPase"/>
</dbReference>
<dbReference type="AlphaFoldDB" id="A0A0P8BWG9"/>
<accession>A0A0P8BWG9</accession>
<dbReference type="STRING" id="1666911.HLUCCA11_19295"/>
<dbReference type="SUPFAM" id="SSF52540">
    <property type="entry name" value="P-loop containing nucleoside triphosphate hydrolases"/>
    <property type="match status" value="1"/>
</dbReference>
<dbReference type="PATRIC" id="fig|1666911.3.peg.2139"/>
<feature type="compositionally biased region" description="Low complexity" evidence="10">
    <location>
        <begin position="18"/>
        <end position="34"/>
    </location>
</feature>
<gene>
    <name evidence="13" type="ORF">HLUCCA11_19295</name>
</gene>
<feature type="transmembrane region" description="Helical" evidence="11">
    <location>
        <begin position="78"/>
        <end position="94"/>
    </location>
</feature>
<evidence type="ECO:0000256" key="6">
    <source>
        <dbReference type="ARBA" id="ARBA00022840"/>
    </source>
</evidence>
<evidence type="ECO:0000256" key="7">
    <source>
        <dbReference type="ARBA" id="ARBA00023137"/>
    </source>
</evidence>
<feature type="domain" description="AAA" evidence="12">
    <location>
        <begin position="644"/>
        <end position="792"/>
    </location>
</feature>
<keyword evidence="5" id="KW-0418">Kinase</keyword>
<dbReference type="InterPro" id="IPR025669">
    <property type="entry name" value="AAA_dom"/>
</dbReference>
<reference evidence="13 14" key="1">
    <citation type="submission" date="2015-09" db="EMBL/GenBank/DDBJ databases">
        <title>Identification and resolution of microdiversity through metagenomic sequencing of parallel consortia.</title>
        <authorList>
            <person name="Nelson W.C."/>
            <person name="Romine M.F."/>
            <person name="Lindemann S.R."/>
        </authorList>
    </citation>
    <scope>NUCLEOTIDE SEQUENCE [LARGE SCALE GENOMIC DNA]</scope>
    <source>
        <strain evidence="13">Ana</strain>
    </source>
</reference>
<feature type="region of interest" description="Disordered" evidence="10">
    <location>
        <begin position="1"/>
        <end position="34"/>
    </location>
</feature>
<proteinExistence type="inferred from homology"/>
<name>A0A0P8BWG9_9CYAN</name>
<dbReference type="Pfam" id="PF13614">
    <property type="entry name" value="AAA_31"/>
    <property type="match status" value="1"/>
</dbReference>
<evidence type="ECO:0000256" key="9">
    <source>
        <dbReference type="SAM" id="Coils"/>
    </source>
</evidence>
<evidence type="ECO:0000256" key="5">
    <source>
        <dbReference type="ARBA" id="ARBA00022777"/>
    </source>
</evidence>
<dbReference type="EMBL" id="LJZR01000036">
    <property type="protein sequence ID" value="KPQ33225.1"/>
    <property type="molecule type" value="Genomic_DNA"/>
</dbReference>
<evidence type="ECO:0000256" key="8">
    <source>
        <dbReference type="ARBA" id="ARBA00051245"/>
    </source>
</evidence>
<keyword evidence="7" id="KW-0829">Tyrosine-protein kinase</keyword>
<evidence type="ECO:0000256" key="10">
    <source>
        <dbReference type="SAM" id="MobiDB-lite"/>
    </source>
</evidence>
<dbReference type="CDD" id="cd05387">
    <property type="entry name" value="BY-kinase"/>
    <property type="match status" value="1"/>
</dbReference>